<dbReference type="KEGG" id="odi:ODI_R1243"/>
<dbReference type="EMBL" id="FLRC01000054">
    <property type="protein sequence ID" value="SBT27537.1"/>
    <property type="molecule type" value="Genomic_DNA"/>
</dbReference>
<keyword evidence="5" id="KW-1185">Reference proteome</keyword>
<evidence type="ECO:0000313" key="3">
    <source>
        <dbReference type="EMBL" id="SBT27537.1"/>
    </source>
</evidence>
<dbReference type="AlphaFoldDB" id="A0A1C3K855"/>
<evidence type="ECO:0000256" key="1">
    <source>
        <dbReference type="SAM" id="Phobius"/>
    </source>
</evidence>
<reference evidence="4 5" key="2">
    <citation type="submission" date="2017-08" db="EMBL/GenBank/DDBJ databases">
        <authorList>
            <person name="de Groot N.N."/>
        </authorList>
    </citation>
    <scope>NUCLEOTIDE SEQUENCE [LARGE SCALE GENOMIC DNA]</scope>
    <source>
        <strain evidence="4">Orrdi1</strain>
    </source>
</reference>
<evidence type="ECO:0000313" key="5">
    <source>
        <dbReference type="Proteomes" id="UP000078558"/>
    </source>
</evidence>
<reference evidence="3 5" key="1">
    <citation type="submission" date="2016-06" db="EMBL/GenBank/DDBJ databases">
        <authorList>
            <person name="Kjaerup R.B."/>
            <person name="Dalgaard T.S."/>
            <person name="Juul-Madsen H.R."/>
        </authorList>
    </citation>
    <scope>NUCLEOTIDE SEQUENCE [LARGE SCALE GENOMIC DNA]</scope>
    <source>
        <strain evidence="3">Orrdi1</strain>
    </source>
</reference>
<feature type="transmembrane region" description="Helical" evidence="1">
    <location>
        <begin position="95"/>
        <end position="117"/>
    </location>
</feature>
<feature type="transmembrane region" description="Helical" evidence="1">
    <location>
        <begin position="62"/>
        <end position="83"/>
    </location>
</feature>
<keyword evidence="1" id="KW-0812">Transmembrane</keyword>
<dbReference type="STRING" id="1851544.ODI_02439"/>
<organism evidence="3 5">
    <name type="scientific">Orrella dioscoreae</name>
    <dbReference type="NCBI Taxonomy" id="1851544"/>
    <lineage>
        <taxon>Bacteria</taxon>
        <taxon>Pseudomonadati</taxon>
        <taxon>Pseudomonadota</taxon>
        <taxon>Betaproteobacteria</taxon>
        <taxon>Burkholderiales</taxon>
        <taxon>Alcaligenaceae</taxon>
        <taxon>Orrella</taxon>
    </lineage>
</organism>
<evidence type="ECO:0000259" key="2">
    <source>
        <dbReference type="Pfam" id="PF13550"/>
    </source>
</evidence>
<protein>
    <submittedName>
        <fullName evidence="3">Phage-related protein, tail component</fullName>
    </submittedName>
</protein>
<dbReference type="Pfam" id="PF13550">
    <property type="entry name" value="Phage-tail_3"/>
    <property type="match status" value="1"/>
</dbReference>
<accession>A0A1C3K855</accession>
<dbReference type="Proteomes" id="UP000078558">
    <property type="component" value="Chromosome I"/>
</dbReference>
<dbReference type="NCBIfam" id="NF040662">
    <property type="entry name" value="attach_TipJ_rel"/>
    <property type="match status" value="1"/>
</dbReference>
<proteinExistence type="predicted"/>
<dbReference type="EMBL" id="LT907988">
    <property type="protein sequence ID" value="SOE48113.1"/>
    <property type="molecule type" value="Genomic_DNA"/>
</dbReference>
<keyword evidence="1" id="KW-0472">Membrane</keyword>
<evidence type="ECO:0000313" key="4">
    <source>
        <dbReference type="EMBL" id="SOE48113.1"/>
    </source>
</evidence>
<dbReference type="InterPro" id="IPR032876">
    <property type="entry name" value="J_dom"/>
</dbReference>
<sequence length="1257" mass="135320">MPGETLGAYVQRTGVTIAQGPVDVWQNGRPVPEALWQRLIPRTGDLIVVRAYQPQGGGGGKILRTVAMLAVVVAAAWAGAAYGMAAGSFFGTSTAVGGALVSAGVALGGSIIISALLPPPRPTFGQLGTNKFETSPTYAISGGRNRARQWEPMAIIFGRHRVVPDLGAAPYTQQEGDDSYLTQLFHFGLQGTGVAISDIRIGDTPITSYQGVQTQVSGPDGRLGMVLGNVDTIQGATLVAYQSFTRTTPTDVTYITVELAARLFVIADDGGVGSRTVDVMIEYRPAGSTGDYTVLGGVNAVYATHYWAAERDGVQMLYGSTNPAEHWDGQETLVRDPYTRESVYAVWRWRPHPYRLGQPWQGVAPDPLVTPGISGYLLTGARQEPTRRAIGWNVSQGQYEVRVTKMTPDINSSRESNETAVQQILAYQVDQADYTGQTRLAVRIRASGQLNGQIDELNAMAAASAHVWNGSAWVFQHTRNPAWWFRWFAIGQRNAAGQRIYGGGLGAGEVDTDSIIAWAAWCDQKGLTFDWVLDRKMAAAEVLQIIARAGRASPTWQSGRLGVIWDAADLPVTAMFGPFNIRAGTFEVGYVNDGTVDEIVINFANAARNYQMDEVRARVPGAAATNNPLQLDLEGCTSADMAGREANLLAASQLWHRRRVTWETDIEGYVATRGDVVSFSHDLTVWGYSGRLMPGSRGAEDGQLPLMVLDGMVPTAGTGTVLLRGPEGQMRTVSVTSASGEVDQLTVVTSLDGFPMPGDTGYEDAQPLDWAWQFDPMATPGRRFKIVSVEPVNEGVRFQAIDDDPQYYASETNPYQYTPPRDGAGLSGVVFSLSASEAIMSVPADQVRVTFGWVLSREMPVRVAVSVNGRASPVQVVDGRSLDVTARTGDVVQITVTPAGSTGAGAPRSLTYTVQGLAAPLPPVIGLTSVFRDGLTVLVWRSVVDGRQPMYEVRLGDTWANGATVAITPALEQLAVDNGLYWVAARFRLSNGTVIYGDPDTLQIAGAVLVRNVLVQRDEAPAWAGTVSGGAYVYEGSLTLAPQGDVLSISDVLAEQDVLWYGGPAPSGTYAVAEADRVDIGYVTPVRIDLDVEFAARNISADILSSSDIFAIADVLNGSDRQFVTVRPQIRHAQEEGVWSDWMDYVPGLINARYFDVRLLLSTDDPLIIPYVTQFTWTVDVPDLVQHGEGLAVPPEGVSVTYAKPFHARPNVQITILDAQAGDQAVLTTSTLTGFEIRIINGATSVAREINWLAQGY</sequence>
<gene>
    <name evidence="3" type="ORF">ODI_02439</name>
    <name evidence="4" type="ORF">ODI_R1243</name>
</gene>
<name>A0A1C3K855_9BURK</name>
<keyword evidence="1" id="KW-1133">Transmembrane helix</keyword>
<feature type="domain" description="Tip attachment protein J" evidence="2">
    <location>
        <begin position="534"/>
        <end position="683"/>
    </location>
</feature>